<dbReference type="GO" id="GO:0051321">
    <property type="term" value="P:meiotic cell cycle"/>
    <property type="evidence" value="ECO:0007669"/>
    <property type="project" value="UniProtKB-KW"/>
</dbReference>
<sequence>MLKRLTGIATLQVFAKLTTHFTKVHTRQCADEAELADHVVGLTINLAKCRFRKKLTPISVNANECNVPKDTVDRDLILKNTWLKALVAIPKVQPRFAIAVWKKYPTMKSLLSVYIDPTKSVLEKESLLKDLMTEGPLGNEEQRVGEICSKRIYRIFMAQNGHINTDEVENDAEYFTTNLN</sequence>
<comment type="function">
    <text evidence="20">Interacts with MUS81 to form a DNA structure-specific endonuclease with substrate preference for branched DNA structures with a 5'-end at the branch nick. Typical substrates include 3'-flap structures, D-loops, replication forks, nicked Holliday junctions and also intact Holliday junctions with a reduced efficiency. May be required in mitosis for the processing of stalled or collapsed replication fork intermediates. Plays a role in DNA repair and in genotoxic stress-induced homologous recombination (HR) in somatic cells. Mediates a subset of meiotic recombination events that are insensitive to crossover interference.</text>
</comment>
<dbReference type="PANTHER" id="PTHR21077">
    <property type="entry name" value="EME1 PROTEIN"/>
    <property type="match status" value="1"/>
</dbReference>
<dbReference type="GO" id="GO:0051301">
    <property type="term" value="P:cell division"/>
    <property type="evidence" value="ECO:0007669"/>
    <property type="project" value="UniProtKB-KW"/>
</dbReference>
<keyword evidence="16" id="KW-0234">DNA repair</keyword>
<evidence type="ECO:0000256" key="15">
    <source>
        <dbReference type="ARBA" id="ARBA00023172"/>
    </source>
</evidence>
<evidence type="ECO:0000256" key="7">
    <source>
        <dbReference type="ARBA" id="ARBA00022723"/>
    </source>
</evidence>
<evidence type="ECO:0000256" key="17">
    <source>
        <dbReference type="ARBA" id="ARBA00023242"/>
    </source>
</evidence>
<dbReference type="Pfam" id="PF21292">
    <property type="entry name" value="EME1-MUS81_C"/>
    <property type="match status" value="1"/>
</dbReference>
<dbReference type="InterPro" id="IPR033310">
    <property type="entry name" value="Mms4/EME1/EME2"/>
</dbReference>
<evidence type="ECO:0000256" key="16">
    <source>
        <dbReference type="ARBA" id="ARBA00023204"/>
    </source>
</evidence>
<dbReference type="GO" id="GO:0004519">
    <property type="term" value="F:endonuclease activity"/>
    <property type="evidence" value="ECO:0007669"/>
    <property type="project" value="UniProtKB-KW"/>
</dbReference>
<evidence type="ECO:0000256" key="9">
    <source>
        <dbReference type="ARBA" id="ARBA00022763"/>
    </source>
</evidence>
<keyword evidence="11" id="KW-0378">Hydrolase</keyword>
<evidence type="ECO:0000313" key="22">
    <source>
        <dbReference type="EMBL" id="MBA4670322.1"/>
    </source>
</evidence>
<evidence type="ECO:0000256" key="5">
    <source>
        <dbReference type="ARBA" id="ARBA00022618"/>
    </source>
</evidence>
<evidence type="ECO:0000256" key="1">
    <source>
        <dbReference type="ARBA" id="ARBA00001913"/>
    </source>
</evidence>
<comment type="cofactor">
    <cofactor evidence="2">
        <name>Mg(2+)</name>
        <dbReference type="ChEBI" id="CHEBI:18420"/>
    </cofactor>
</comment>
<dbReference type="GO" id="GO:0016787">
    <property type="term" value="F:hydrolase activity"/>
    <property type="evidence" value="ECO:0007669"/>
    <property type="project" value="UniProtKB-KW"/>
</dbReference>
<evidence type="ECO:0000256" key="4">
    <source>
        <dbReference type="ARBA" id="ARBA00005313"/>
    </source>
</evidence>
<evidence type="ECO:0000256" key="13">
    <source>
        <dbReference type="ARBA" id="ARBA00022842"/>
    </source>
</evidence>
<evidence type="ECO:0000256" key="8">
    <source>
        <dbReference type="ARBA" id="ARBA00022759"/>
    </source>
</evidence>
<dbReference type="GO" id="GO:0006281">
    <property type="term" value="P:DNA repair"/>
    <property type="evidence" value="ECO:0007669"/>
    <property type="project" value="UniProtKB-KW"/>
</dbReference>
<comment type="cofactor">
    <cofactor evidence="1">
        <name>Ca(2+)</name>
        <dbReference type="ChEBI" id="CHEBI:29108"/>
    </cofactor>
</comment>
<keyword evidence="17" id="KW-0539">Nucleus</keyword>
<dbReference type="Gene3D" id="1.10.150.670">
    <property type="entry name" value="Crossover junction endonuclease EME1, DNA-binding domain"/>
    <property type="match status" value="1"/>
</dbReference>
<keyword evidence="15" id="KW-0233">DNA recombination</keyword>
<evidence type="ECO:0000256" key="10">
    <source>
        <dbReference type="ARBA" id="ARBA00022776"/>
    </source>
</evidence>
<keyword evidence="6" id="KW-0540">Nuclease</keyword>
<accession>A0A7C9EJV9</accession>
<dbReference type="GO" id="GO:0005634">
    <property type="term" value="C:nucleus"/>
    <property type="evidence" value="ECO:0007669"/>
    <property type="project" value="UniProtKB-SubCell"/>
</dbReference>
<evidence type="ECO:0000256" key="14">
    <source>
        <dbReference type="ARBA" id="ARBA00023054"/>
    </source>
</evidence>
<keyword evidence="14" id="KW-0175">Coiled coil</keyword>
<keyword evidence="10" id="KW-0498">Mitosis</keyword>
<keyword evidence="18" id="KW-0469">Meiosis</keyword>
<dbReference type="GO" id="GO:0046872">
    <property type="term" value="F:metal ion binding"/>
    <property type="evidence" value="ECO:0007669"/>
    <property type="project" value="UniProtKB-KW"/>
</dbReference>
<keyword evidence="5" id="KW-0132">Cell division</keyword>
<dbReference type="AlphaFoldDB" id="A0A7C9EJV9"/>
<keyword evidence="7" id="KW-0479">Metal-binding</keyword>
<keyword evidence="13" id="KW-0460">Magnesium</keyword>
<evidence type="ECO:0000256" key="11">
    <source>
        <dbReference type="ARBA" id="ARBA00022801"/>
    </source>
</evidence>
<dbReference type="FunFam" id="1.10.150.670:FF:000007">
    <property type="entry name" value="Crossover junction endonuclease EME1B"/>
    <property type="match status" value="1"/>
</dbReference>
<proteinExistence type="inferred from homology"/>
<evidence type="ECO:0000256" key="6">
    <source>
        <dbReference type="ARBA" id="ARBA00022722"/>
    </source>
</evidence>
<evidence type="ECO:0000256" key="3">
    <source>
        <dbReference type="ARBA" id="ARBA00004123"/>
    </source>
</evidence>
<evidence type="ECO:0000256" key="21">
    <source>
        <dbReference type="ARBA" id="ARBA00066032"/>
    </source>
</evidence>
<dbReference type="PANTHER" id="PTHR21077:SF5">
    <property type="entry name" value="CROSSOVER JUNCTION ENDONUCLEASE MMS4"/>
    <property type="match status" value="1"/>
</dbReference>
<evidence type="ECO:0000256" key="12">
    <source>
        <dbReference type="ARBA" id="ARBA00022837"/>
    </source>
</evidence>
<keyword evidence="8" id="KW-0255">Endonuclease</keyword>
<dbReference type="GO" id="GO:0006310">
    <property type="term" value="P:DNA recombination"/>
    <property type="evidence" value="ECO:0007669"/>
    <property type="project" value="UniProtKB-KW"/>
</dbReference>
<reference evidence="22" key="1">
    <citation type="journal article" date="2013" name="J. Plant Res.">
        <title>Effect of fungi and light on seed germination of three Opuntia species from semiarid lands of central Mexico.</title>
        <authorList>
            <person name="Delgado-Sanchez P."/>
            <person name="Jimenez-Bremont J.F."/>
            <person name="Guerrero-Gonzalez Mde L."/>
            <person name="Flores J."/>
        </authorList>
    </citation>
    <scope>NUCLEOTIDE SEQUENCE</scope>
    <source>
        <tissue evidence="22">Cladode</tissue>
    </source>
</reference>
<protein>
    <submittedName>
        <fullName evidence="22">Uncharacterized protein</fullName>
    </submittedName>
</protein>
<comment type="subcellular location">
    <subcellularLocation>
        <location evidence="3">Nucleus</location>
    </subcellularLocation>
</comment>
<organism evidence="22">
    <name type="scientific">Opuntia streptacantha</name>
    <name type="common">Prickly pear cactus</name>
    <name type="synonym">Opuntia cardona</name>
    <dbReference type="NCBI Taxonomy" id="393608"/>
    <lineage>
        <taxon>Eukaryota</taxon>
        <taxon>Viridiplantae</taxon>
        <taxon>Streptophyta</taxon>
        <taxon>Embryophyta</taxon>
        <taxon>Tracheophyta</taxon>
        <taxon>Spermatophyta</taxon>
        <taxon>Magnoliopsida</taxon>
        <taxon>eudicotyledons</taxon>
        <taxon>Gunneridae</taxon>
        <taxon>Pentapetalae</taxon>
        <taxon>Caryophyllales</taxon>
        <taxon>Cactineae</taxon>
        <taxon>Cactaceae</taxon>
        <taxon>Opuntioideae</taxon>
        <taxon>Opuntia</taxon>
    </lineage>
</organism>
<evidence type="ECO:0000256" key="18">
    <source>
        <dbReference type="ARBA" id="ARBA00023254"/>
    </source>
</evidence>
<dbReference type="EMBL" id="GISG01247237">
    <property type="protein sequence ID" value="MBA4670322.1"/>
    <property type="molecule type" value="Transcribed_RNA"/>
</dbReference>
<dbReference type="InterPro" id="IPR042530">
    <property type="entry name" value="EME1/EME2_C"/>
</dbReference>
<evidence type="ECO:0000256" key="2">
    <source>
        <dbReference type="ARBA" id="ARBA00001946"/>
    </source>
</evidence>
<keyword evidence="19" id="KW-0131">Cell cycle</keyword>
<dbReference type="GO" id="GO:0048476">
    <property type="term" value="C:Holliday junction resolvase complex"/>
    <property type="evidence" value="ECO:0007669"/>
    <property type="project" value="InterPro"/>
</dbReference>
<evidence type="ECO:0000256" key="20">
    <source>
        <dbReference type="ARBA" id="ARBA00059712"/>
    </source>
</evidence>
<comment type="similarity">
    <text evidence="4">Belongs to the EME1/MMS4 family.</text>
</comment>
<comment type="subunit">
    <text evidence="21">Forms a heterodimer with MUS81.</text>
</comment>
<dbReference type="Gene3D" id="3.40.50.10130">
    <property type="match status" value="1"/>
</dbReference>
<name>A0A7C9EJV9_OPUST</name>
<keyword evidence="9" id="KW-0227">DNA damage</keyword>
<reference evidence="22" key="2">
    <citation type="submission" date="2020-07" db="EMBL/GenBank/DDBJ databases">
        <authorList>
            <person name="Vera ALvarez R."/>
            <person name="Arias-Moreno D.M."/>
            <person name="Jimenez-Jacinto V."/>
            <person name="Jimenez-Bremont J.F."/>
            <person name="Swaminathan K."/>
            <person name="Moose S.P."/>
            <person name="Guerrero-Gonzalez M.L."/>
            <person name="Marino-Ramirez L."/>
            <person name="Landsman D."/>
            <person name="Rodriguez-Kessler M."/>
            <person name="Delgado-Sanchez P."/>
        </authorList>
    </citation>
    <scope>NUCLEOTIDE SEQUENCE</scope>
    <source>
        <tissue evidence="22">Cladode</tissue>
    </source>
</reference>
<evidence type="ECO:0000256" key="19">
    <source>
        <dbReference type="ARBA" id="ARBA00023306"/>
    </source>
</evidence>
<keyword evidence="12" id="KW-0106">Calcium</keyword>